<accession>H0E618</accession>
<proteinExistence type="predicted"/>
<organism evidence="3 4">
    <name type="scientific">Patulibacter medicamentivorans</name>
    <dbReference type="NCBI Taxonomy" id="1097667"/>
    <lineage>
        <taxon>Bacteria</taxon>
        <taxon>Bacillati</taxon>
        <taxon>Actinomycetota</taxon>
        <taxon>Thermoleophilia</taxon>
        <taxon>Solirubrobacterales</taxon>
        <taxon>Patulibacteraceae</taxon>
        <taxon>Patulibacter</taxon>
    </lineage>
</organism>
<dbReference type="PANTHER" id="PTHR36151">
    <property type="entry name" value="BLR2777 PROTEIN"/>
    <property type="match status" value="1"/>
</dbReference>
<dbReference type="Proteomes" id="UP000005143">
    <property type="component" value="Unassembled WGS sequence"/>
</dbReference>
<dbReference type="EMBL" id="AGUD01000198">
    <property type="protein sequence ID" value="EHN10876.1"/>
    <property type="molecule type" value="Genomic_DNA"/>
</dbReference>
<evidence type="ECO:0000259" key="2">
    <source>
        <dbReference type="Pfam" id="PF09995"/>
    </source>
</evidence>
<protein>
    <recommendedName>
        <fullName evidence="2">ER-bound oxygenase mpaB/mpaB'/Rubber oxygenase catalytic domain-containing protein</fullName>
    </recommendedName>
</protein>
<evidence type="ECO:0000313" key="3">
    <source>
        <dbReference type="EMBL" id="EHN10876.1"/>
    </source>
</evidence>
<keyword evidence="4" id="KW-1185">Reference proteome</keyword>
<dbReference type="InterPro" id="IPR018713">
    <property type="entry name" value="MPAB/Lcp_cat_dom"/>
</dbReference>
<sequence length="317" mass="35286">MIPPPSEAPALVPPRGGVAWRYGSDLRMAGAAVYVLLLQVSHPTVGAGVHEHSAFELDPWGRLHRTLDFVSTMVYGGPEAAAEMGTRVRAMHRAIRGVDEQGRPYHALEPDAYAWVQLTLAEGMIEGHRVLGRRLSADQQDELWQEWRKVGRLLGVRDRDLPDTWSRARVLRDRMIAERLEHTPAVDQVLTLVIAPPAPPLPGLPTWLWRIVRAPTARIGLIVTGGLLGPELRERFGISWGRRRQLLFRLFAALSRLATPVFWLLPPLRIFGPWYLRIRRRLTRRPAVERVAVDLPAPPAPPSAPPAPPSGASPPAT</sequence>
<feature type="region of interest" description="Disordered" evidence="1">
    <location>
        <begin position="293"/>
        <end position="317"/>
    </location>
</feature>
<feature type="compositionally biased region" description="Pro residues" evidence="1">
    <location>
        <begin position="296"/>
        <end position="317"/>
    </location>
</feature>
<dbReference type="PANTHER" id="PTHR36151:SF3">
    <property type="entry name" value="ER-BOUND OXYGENASE MPAB_MPAB'_RUBBER OXYGENASE CATALYTIC DOMAIN-CONTAINING PROTEIN"/>
    <property type="match status" value="1"/>
</dbReference>
<feature type="domain" description="ER-bound oxygenase mpaB/mpaB'/Rubber oxygenase catalytic" evidence="2">
    <location>
        <begin position="20"/>
        <end position="256"/>
    </location>
</feature>
<gene>
    <name evidence="3" type="ORF">PAI11_22680</name>
</gene>
<evidence type="ECO:0000313" key="4">
    <source>
        <dbReference type="Proteomes" id="UP000005143"/>
    </source>
</evidence>
<dbReference type="Pfam" id="PF09995">
    <property type="entry name" value="MPAB_Lcp_cat"/>
    <property type="match status" value="1"/>
</dbReference>
<dbReference type="AlphaFoldDB" id="H0E618"/>
<name>H0E618_9ACTN</name>
<evidence type="ECO:0000256" key="1">
    <source>
        <dbReference type="SAM" id="MobiDB-lite"/>
    </source>
</evidence>
<comment type="caution">
    <text evidence="3">The sequence shown here is derived from an EMBL/GenBank/DDBJ whole genome shotgun (WGS) entry which is preliminary data.</text>
</comment>
<reference evidence="3 4" key="1">
    <citation type="journal article" date="2013" name="Biodegradation">
        <title>Quantitative proteomic analysis of ibuprofen-degrading Patulibacter sp. strain I11.</title>
        <authorList>
            <person name="Almeida B."/>
            <person name="Kjeldal H."/>
            <person name="Lolas I."/>
            <person name="Knudsen A.D."/>
            <person name="Carvalho G."/>
            <person name="Nielsen K.L."/>
            <person name="Barreto Crespo M.T."/>
            <person name="Stensballe A."/>
            <person name="Nielsen J.L."/>
        </authorList>
    </citation>
    <scope>NUCLEOTIDE SEQUENCE [LARGE SCALE GENOMIC DNA]</scope>
    <source>
        <strain evidence="3 4">I11</strain>
    </source>
</reference>
<dbReference type="GO" id="GO:0016491">
    <property type="term" value="F:oxidoreductase activity"/>
    <property type="evidence" value="ECO:0007669"/>
    <property type="project" value="InterPro"/>
</dbReference>